<name>A0A346B197_9FIRM</name>
<dbReference type="Gene3D" id="3.40.50.2300">
    <property type="match status" value="2"/>
</dbReference>
<dbReference type="OrthoDB" id="569491at2"/>
<evidence type="ECO:0000313" key="4">
    <source>
        <dbReference type="EMBL" id="AXL21890.1"/>
    </source>
</evidence>
<dbReference type="PROSITE" id="PS50932">
    <property type="entry name" value="HTH_LACI_2"/>
    <property type="match status" value="1"/>
</dbReference>
<dbReference type="KEGG" id="meg:DKB62_10120"/>
<proteinExistence type="predicted"/>
<dbReference type="Pfam" id="PF00356">
    <property type="entry name" value="LacI"/>
    <property type="match status" value="1"/>
</dbReference>
<evidence type="ECO:0000313" key="5">
    <source>
        <dbReference type="Proteomes" id="UP000254337"/>
    </source>
</evidence>
<dbReference type="RefSeq" id="WP_087476853.1">
    <property type="nucleotide sequence ID" value="NZ_CALYAU010000011.1"/>
</dbReference>
<dbReference type="CDD" id="cd06307">
    <property type="entry name" value="PBP1_sugar_binding"/>
    <property type="match status" value="1"/>
</dbReference>
<evidence type="ECO:0000256" key="2">
    <source>
        <dbReference type="ARBA" id="ARBA00023125"/>
    </source>
</evidence>
<dbReference type="Proteomes" id="UP000254337">
    <property type="component" value="Chromosome"/>
</dbReference>
<dbReference type="PANTHER" id="PTHR30146:SF152">
    <property type="entry name" value="TRANSCRIPTIONAL REGULATORY PROTEIN"/>
    <property type="match status" value="1"/>
</dbReference>
<dbReference type="SUPFAM" id="SSF47413">
    <property type="entry name" value="lambda repressor-like DNA-binding domains"/>
    <property type="match status" value="1"/>
</dbReference>
<keyword evidence="2 4" id="KW-0238">DNA-binding</keyword>
<evidence type="ECO:0000256" key="3">
    <source>
        <dbReference type="ARBA" id="ARBA00023163"/>
    </source>
</evidence>
<gene>
    <name evidence="4" type="ORF">DKB62_10120</name>
</gene>
<dbReference type="InterPro" id="IPR025997">
    <property type="entry name" value="SBP_2_dom"/>
</dbReference>
<dbReference type="EMBL" id="CP029462">
    <property type="protein sequence ID" value="AXL21890.1"/>
    <property type="molecule type" value="Genomic_DNA"/>
</dbReference>
<protein>
    <submittedName>
        <fullName evidence="4">LacI family DNA-binding transcriptional regulator</fullName>
    </submittedName>
</protein>
<dbReference type="PANTHER" id="PTHR30146">
    <property type="entry name" value="LACI-RELATED TRANSCRIPTIONAL REPRESSOR"/>
    <property type="match status" value="1"/>
</dbReference>
<dbReference type="SMART" id="SM00354">
    <property type="entry name" value="HTH_LACI"/>
    <property type="match status" value="1"/>
</dbReference>
<dbReference type="InterPro" id="IPR028082">
    <property type="entry name" value="Peripla_BP_I"/>
</dbReference>
<dbReference type="GO" id="GO:0000976">
    <property type="term" value="F:transcription cis-regulatory region binding"/>
    <property type="evidence" value="ECO:0007669"/>
    <property type="project" value="TreeGrafter"/>
</dbReference>
<dbReference type="InterPro" id="IPR010982">
    <property type="entry name" value="Lambda_DNA-bd_dom_sf"/>
</dbReference>
<accession>A0A346B197</accession>
<keyword evidence="3" id="KW-0804">Transcription</keyword>
<evidence type="ECO:0000256" key="1">
    <source>
        <dbReference type="ARBA" id="ARBA00023015"/>
    </source>
</evidence>
<dbReference type="AlphaFoldDB" id="A0A346B197"/>
<dbReference type="InterPro" id="IPR000843">
    <property type="entry name" value="HTH_LacI"/>
</dbReference>
<dbReference type="SUPFAM" id="SSF53822">
    <property type="entry name" value="Periplasmic binding protein-like I"/>
    <property type="match status" value="1"/>
</dbReference>
<reference evidence="4 5" key="1">
    <citation type="submission" date="2018-05" db="EMBL/GenBank/DDBJ databases">
        <title>Complete genome sequence of Megasphaera sp. AJH120T, isolated from the ceca of a chicken.</title>
        <authorList>
            <person name="Maki J."/>
            <person name="Looft T."/>
        </authorList>
    </citation>
    <scope>NUCLEOTIDE SEQUENCE [LARGE SCALE GENOMIC DNA]</scope>
    <source>
        <strain evidence="4 5">AJH120</strain>
    </source>
</reference>
<keyword evidence="1" id="KW-0805">Transcription regulation</keyword>
<sequence>MVTIKQIADLCGVSRGTVDRVLNNRGNVKPEKRELILEMAKKLHYRPNPAGKALAAQKSNPVVAVVLPSKSIRFFDDIIDALEKAARKYESYGMRTVWHTVRGYDVEEQCHILDQIKGQINALIINPINDPKIAAKLNELIAAGIFVVTINNDIEQASTHYYVGSDYVNGGRTIGALLKMFSPGPCHIGVVLGSLKILGHRHRLQGLKEILGGDPQYEITALIEDNDDDISSYDATKNLLHQHPDINVLLILSSGGSYGTCRAALASPRKDDLLILVFDTIPTTREMMKAGDIKAAIYQHPHQQGQKAMQLVFDYLVNGIVPDRERYIMNNEIRIAENM</sequence>
<dbReference type="CDD" id="cd01392">
    <property type="entry name" value="HTH_LacI"/>
    <property type="match status" value="1"/>
</dbReference>
<dbReference type="Pfam" id="PF13407">
    <property type="entry name" value="Peripla_BP_4"/>
    <property type="match status" value="1"/>
</dbReference>
<keyword evidence="5" id="KW-1185">Reference proteome</keyword>
<dbReference type="Gene3D" id="1.10.260.40">
    <property type="entry name" value="lambda repressor-like DNA-binding domains"/>
    <property type="match status" value="1"/>
</dbReference>
<organism evidence="4 5">
    <name type="scientific">Megasphaera stantonii</name>
    <dbReference type="NCBI Taxonomy" id="2144175"/>
    <lineage>
        <taxon>Bacteria</taxon>
        <taxon>Bacillati</taxon>
        <taxon>Bacillota</taxon>
        <taxon>Negativicutes</taxon>
        <taxon>Veillonellales</taxon>
        <taxon>Veillonellaceae</taxon>
        <taxon>Megasphaera</taxon>
    </lineage>
</organism>
<dbReference type="GO" id="GO:0003700">
    <property type="term" value="F:DNA-binding transcription factor activity"/>
    <property type="evidence" value="ECO:0007669"/>
    <property type="project" value="TreeGrafter"/>
</dbReference>